<dbReference type="EMBL" id="NBNE01017756">
    <property type="protein sequence ID" value="OWY92589.1"/>
    <property type="molecule type" value="Genomic_DNA"/>
</dbReference>
<dbReference type="InterPro" id="IPR036397">
    <property type="entry name" value="RNaseH_sf"/>
</dbReference>
<evidence type="ECO:0000256" key="1">
    <source>
        <dbReference type="SAM" id="MobiDB-lite"/>
    </source>
</evidence>
<dbReference type="Proteomes" id="UP000198211">
    <property type="component" value="Unassembled WGS sequence"/>
</dbReference>
<reference evidence="3" key="1">
    <citation type="submission" date="2017-03" db="EMBL/GenBank/DDBJ databases">
        <title>Phytopthora megakarya and P. palmivora, two closely related causual agents of cacao black pod achieved similar genome size and gene model numbers by different mechanisms.</title>
        <authorList>
            <person name="Ali S."/>
            <person name="Shao J."/>
            <person name="Larry D.J."/>
            <person name="Kronmiller B."/>
            <person name="Shen D."/>
            <person name="Strem M.D."/>
            <person name="Melnick R.L."/>
            <person name="Guiltinan M.J."/>
            <person name="Tyler B.M."/>
            <person name="Meinhardt L.W."/>
            <person name="Bailey B.A."/>
        </authorList>
    </citation>
    <scope>NUCLEOTIDE SEQUENCE [LARGE SCALE GENOMIC DNA]</scope>
    <source>
        <strain evidence="3">zdho120</strain>
    </source>
</reference>
<feature type="compositionally biased region" description="Low complexity" evidence="1">
    <location>
        <begin position="178"/>
        <end position="194"/>
    </location>
</feature>
<feature type="region of interest" description="Disordered" evidence="1">
    <location>
        <begin position="164"/>
        <end position="232"/>
    </location>
</feature>
<keyword evidence="3" id="KW-1185">Reference proteome</keyword>
<dbReference type="SUPFAM" id="SSF53098">
    <property type="entry name" value="Ribonuclease H-like"/>
    <property type="match status" value="1"/>
</dbReference>
<dbReference type="InterPro" id="IPR012337">
    <property type="entry name" value="RNaseH-like_sf"/>
</dbReference>
<proteinExistence type="predicted"/>
<dbReference type="GO" id="GO:0003676">
    <property type="term" value="F:nucleic acid binding"/>
    <property type="evidence" value="ECO:0007669"/>
    <property type="project" value="InterPro"/>
</dbReference>
<feature type="region of interest" description="Disordered" evidence="1">
    <location>
        <begin position="95"/>
        <end position="123"/>
    </location>
</feature>
<sequence length="255" mass="28538">MTPRDRLNNRYMVNFVDFKSNYCRVFVQRRRTLASICVLRTDAGTEYQNVDLFCKKTGVTRQKSEADNQASNGKAGRMHLQYAAYILNRSPTNANAGKASPLKGSAKQKLLAQGPAGDDHWYRRGNEGVQGVFKDRVVVTTQHVKNIETLDKKQNAQVQRLYLQEETSDEDESSNGNGVAETTGTGRTVATAGRKTGKARAKTKKTWKRDSLGCKKTTGGADESAQQEEPYRDDWAEVIKEELDALEKNGVWRIV</sequence>
<accession>A0A225UKB9</accession>
<dbReference type="Gene3D" id="3.30.420.10">
    <property type="entry name" value="Ribonuclease H-like superfamily/Ribonuclease H"/>
    <property type="match status" value="1"/>
</dbReference>
<dbReference type="AlphaFoldDB" id="A0A225UKB9"/>
<feature type="non-terminal residue" evidence="2">
    <location>
        <position position="255"/>
    </location>
</feature>
<evidence type="ECO:0000313" key="2">
    <source>
        <dbReference type="EMBL" id="OWY92589.1"/>
    </source>
</evidence>
<comment type="caution">
    <text evidence="2">The sequence shown here is derived from an EMBL/GenBank/DDBJ whole genome shotgun (WGS) entry which is preliminary data.</text>
</comment>
<evidence type="ECO:0008006" key="4">
    <source>
        <dbReference type="Google" id="ProtNLM"/>
    </source>
</evidence>
<organism evidence="2 3">
    <name type="scientific">Phytophthora megakarya</name>
    <dbReference type="NCBI Taxonomy" id="4795"/>
    <lineage>
        <taxon>Eukaryota</taxon>
        <taxon>Sar</taxon>
        <taxon>Stramenopiles</taxon>
        <taxon>Oomycota</taxon>
        <taxon>Peronosporomycetes</taxon>
        <taxon>Peronosporales</taxon>
        <taxon>Peronosporaceae</taxon>
        <taxon>Phytophthora</taxon>
    </lineage>
</organism>
<feature type="compositionally biased region" description="Basic residues" evidence="1">
    <location>
        <begin position="195"/>
        <end position="207"/>
    </location>
</feature>
<gene>
    <name evidence="2" type="ORF">PHMEG_00038351</name>
</gene>
<evidence type="ECO:0000313" key="3">
    <source>
        <dbReference type="Proteomes" id="UP000198211"/>
    </source>
</evidence>
<name>A0A225UKB9_9STRA</name>
<protein>
    <recommendedName>
        <fullName evidence="4">Integrase catalytic domain-containing protein</fullName>
    </recommendedName>
</protein>